<evidence type="ECO:0000256" key="1">
    <source>
        <dbReference type="ARBA" id="ARBA00009998"/>
    </source>
</evidence>
<name>A0A1I0R0L6_9BACT</name>
<dbReference type="GeneID" id="99987674"/>
<dbReference type="STRING" id="1267423.SAMN05216290_2992"/>
<evidence type="ECO:0000256" key="4">
    <source>
        <dbReference type="ARBA" id="ARBA00022801"/>
    </source>
</evidence>
<dbReference type="Gene3D" id="1.10.287.1040">
    <property type="entry name" value="Exonuclease VII, small subunit"/>
    <property type="match status" value="1"/>
</dbReference>
<keyword evidence="7" id="KW-0175">Coiled coil</keyword>
<dbReference type="InterPro" id="IPR003761">
    <property type="entry name" value="Exonuc_VII_S"/>
</dbReference>
<dbReference type="EC" id="3.1.11.6" evidence="6"/>
<dbReference type="SUPFAM" id="SSF116842">
    <property type="entry name" value="XseB-like"/>
    <property type="match status" value="1"/>
</dbReference>
<evidence type="ECO:0000313" key="9">
    <source>
        <dbReference type="Proteomes" id="UP000199437"/>
    </source>
</evidence>
<evidence type="ECO:0000313" key="8">
    <source>
        <dbReference type="EMBL" id="SEW33355.1"/>
    </source>
</evidence>
<evidence type="ECO:0000256" key="3">
    <source>
        <dbReference type="ARBA" id="ARBA00022722"/>
    </source>
</evidence>
<proteinExistence type="inferred from homology"/>
<keyword evidence="9" id="KW-1185">Reference proteome</keyword>
<organism evidence="8 9">
    <name type="scientific">Roseivirga pacifica</name>
    <dbReference type="NCBI Taxonomy" id="1267423"/>
    <lineage>
        <taxon>Bacteria</taxon>
        <taxon>Pseudomonadati</taxon>
        <taxon>Bacteroidota</taxon>
        <taxon>Cytophagia</taxon>
        <taxon>Cytophagales</taxon>
        <taxon>Roseivirgaceae</taxon>
        <taxon>Roseivirga</taxon>
    </lineage>
</organism>
<dbReference type="NCBIfam" id="TIGR01280">
    <property type="entry name" value="xseB"/>
    <property type="match status" value="1"/>
</dbReference>
<keyword evidence="2" id="KW-0963">Cytoplasm</keyword>
<dbReference type="GO" id="GO:0006308">
    <property type="term" value="P:DNA catabolic process"/>
    <property type="evidence" value="ECO:0007669"/>
    <property type="project" value="UniProtKB-UniRule"/>
</dbReference>
<evidence type="ECO:0000256" key="2">
    <source>
        <dbReference type="ARBA" id="ARBA00022490"/>
    </source>
</evidence>
<keyword evidence="5" id="KW-0269">Exonuclease</keyword>
<dbReference type="OrthoDB" id="1525214at2"/>
<comment type="similarity">
    <text evidence="1">Belongs to the XseB family.</text>
</comment>
<dbReference type="Proteomes" id="UP000199437">
    <property type="component" value="Unassembled WGS sequence"/>
</dbReference>
<dbReference type="GO" id="GO:0009318">
    <property type="term" value="C:exodeoxyribonuclease VII complex"/>
    <property type="evidence" value="ECO:0007669"/>
    <property type="project" value="UniProtKB-UniRule"/>
</dbReference>
<dbReference type="RefSeq" id="WP_090259367.1">
    <property type="nucleotide sequence ID" value="NZ_FOIR01000002.1"/>
</dbReference>
<dbReference type="AlphaFoldDB" id="A0A1I0R0L6"/>
<dbReference type="GO" id="GO:0008855">
    <property type="term" value="F:exodeoxyribonuclease VII activity"/>
    <property type="evidence" value="ECO:0007669"/>
    <property type="project" value="UniProtKB-UniRule"/>
</dbReference>
<dbReference type="InterPro" id="IPR037004">
    <property type="entry name" value="Exonuc_VII_ssu_sf"/>
</dbReference>
<protein>
    <recommendedName>
        <fullName evidence="6">Exodeoxyribonuclease VII small subunit</fullName>
        <ecNumber evidence="6">3.1.11.6</ecNumber>
    </recommendedName>
</protein>
<dbReference type="Pfam" id="PF02609">
    <property type="entry name" value="Exonuc_VII_S"/>
    <property type="match status" value="1"/>
</dbReference>
<evidence type="ECO:0000256" key="7">
    <source>
        <dbReference type="SAM" id="Coils"/>
    </source>
</evidence>
<accession>A0A1I0R0L6</accession>
<reference evidence="9" key="1">
    <citation type="submission" date="2016-10" db="EMBL/GenBank/DDBJ databases">
        <authorList>
            <person name="Varghese N."/>
            <person name="Submissions S."/>
        </authorList>
    </citation>
    <scope>NUCLEOTIDE SEQUENCE [LARGE SCALE GENOMIC DNA]</scope>
    <source>
        <strain evidence="9">CGMCC 1.12402</strain>
    </source>
</reference>
<feature type="coiled-coil region" evidence="7">
    <location>
        <begin position="4"/>
        <end position="55"/>
    </location>
</feature>
<keyword evidence="3" id="KW-0540">Nuclease</keyword>
<dbReference type="EMBL" id="FOIR01000002">
    <property type="protein sequence ID" value="SEW33355.1"/>
    <property type="molecule type" value="Genomic_DNA"/>
</dbReference>
<keyword evidence="4" id="KW-0378">Hydrolase</keyword>
<gene>
    <name evidence="8" type="ORF">SAMN05216290_2992</name>
</gene>
<evidence type="ECO:0000256" key="5">
    <source>
        <dbReference type="ARBA" id="ARBA00022839"/>
    </source>
</evidence>
<evidence type="ECO:0000256" key="6">
    <source>
        <dbReference type="NCBIfam" id="TIGR01280"/>
    </source>
</evidence>
<sequence>MSEAKSYKEALERIESIVSTIENDQPGVDELTKLVQEATDLILACKEKLSNAETNLSATLEKLN</sequence>